<evidence type="ECO:0000256" key="5">
    <source>
        <dbReference type="ARBA" id="ARBA00022691"/>
    </source>
</evidence>
<dbReference type="OrthoDB" id="9802090at2"/>
<evidence type="ECO:0000256" key="6">
    <source>
        <dbReference type="ARBA" id="ARBA00022694"/>
    </source>
</evidence>
<feature type="binding site" evidence="7">
    <location>
        <begin position="193"/>
        <end position="196"/>
    </location>
    <ligand>
        <name>substrate</name>
    </ligand>
</feature>
<dbReference type="InterPro" id="IPR055361">
    <property type="entry name" value="tRNA_methyltr_TrmB_bact"/>
</dbReference>
<evidence type="ECO:0000313" key="8">
    <source>
        <dbReference type="EMBL" id="AKU79324.1"/>
    </source>
</evidence>
<feature type="binding site" evidence="7">
    <location>
        <position position="66"/>
    </location>
    <ligand>
        <name>S-adenosyl-L-methionine</name>
        <dbReference type="ChEBI" id="CHEBI:59789"/>
    </ligand>
</feature>
<dbReference type="AlphaFoldDB" id="A0A0K1P582"/>
<name>A0A0K1P582_9MOLU</name>
<dbReference type="RefSeq" id="WP_075047936.1">
    <property type="nucleotide sequence ID" value="NZ_CP012328.1"/>
</dbReference>
<protein>
    <recommendedName>
        <fullName evidence="7">tRNA (guanine-N(7)-)-methyltransferase</fullName>
        <ecNumber evidence="7">2.1.1.33</ecNumber>
    </recommendedName>
    <alternativeName>
        <fullName evidence="7">tRNA (guanine(46)-N(7))-methyltransferase</fullName>
    </alternativeName>
    <alternativeName>
        <fullName evidence="7">tRNA(m7G46)-methyltransferase</fullName>
    </alternativeName>
</protein>
<dbReference type="EMBL" id="CP012328">
    <property type="protein sequence ID" value="AKU79324.1"/>
    <property type="molecule type" value="Genomic_DNA"/>
</dbReference>
<organism evidence="8 9">
    <name type="scientific">Spiroplasma turonicum</name>
    <dbReference type="NCBI Taxonomy" id="216946"/>
    <lineage>
        <taxon>Bacteria</taxon>
        <taxon>Bacillati</taxon>
        <taxon>Mycoplasmatota</taxon>
        <taxon>Mollicutes</taxon>
        <taxon>Entomoplasmatales</taxon>
        <taxon>Spiroplasmataceae</taxon>
        <taxon>Spiroplasma</taxon>
    </lineage>
</organism>
<feature type="binding site" evidence="7">
    <location>
        <position position="96"/>
    </location>
    <ligand>
        <name>S-adenosyl-L-methionine</name>
        <dbReference type="ChEBI" id="CHEBI:59789"/>
    </ligand>
</feature>
<dbReference type="Proteomes" id="UP000067243">
    <property type="component" value="Chromosome"/>
</dbReference>
<reference evidence="8 9" key="1">
    <citation type="journal article" date="2015" name="Genome Announc.">
        <title>Complete Genome Sequence of Spiroplasma turonicum Strain Tab4cT, a Parasite of a Horse Fly, Haematopota sp. (Diptera: Tabanidae).</title>
        <authorList>
            <person name="Davis R.E."/>
            <person name="Shao J."/>
            <person name="Zhao Y."/>
            <person name="Gasparich G.E."/>
            <person name="Gaynor B.J."/>
            <person name="Donofrio N."/>
        </authorList>
    </citation>
    <scope>NUCLEOTIDE SEQUENCE [LARGE SCALE GENOMIC DNA]</scope>
    <source>
        <strain evidence="8 9">Tab4c</strain>
    </source>
</reference>
<evidence type="ECO:0000256" key="2">
    <source>
        <dbReference type="ARBA" id="ARBA00003015"/>
    </source>
</evidence>
<dbReference type="CDD" id="cd02440">
    <property type="entry name" value="AdoMet_MTases"/>
    <property type="match status" value="1"/>
</dbReference>
<dbReference type="Pfam" id="PF02390">
    <property type="entry name" value="Methyltransf_4"/>
    <property type="match status" value="1"/>
</dbReference>
<dbReference type="PANTHER" id="PTHR23417">
    <property type="entry name" value="3-DEOXY-D-MANNO-OCTULOSONIC-ACID TRANSFERASE/TRNA GUANINE-N 7 - -METHYLTRANSFERASE"/>
    <property type="match status" value="1"/>
</dbReference>
<comment type="caution">
    <text evidence="7">Lacks conserved residue(s) required for the propagation of feature annotation.</text>
</comment>
<dbReference type="UniPathway" id="UPA00989"/>
<comment type="similarity">
    <text evidence="7">Belongs to the class I-like SAM-binding methyltransferase superfamily. TrmB family.</text>
</comment>
<dbReference type="GO" id="GO:0043527">
    <property type="term" value="C:tRNA methyltransferase complex"/>
    <property type="evidence" value="ECO:0007669"/>
    <property type="project" value="TreeGrafter"/>
</dbReference>
<feature type="binding site" evidence="7">
    <location>
        <position position="122"/>
    </location>
    <ligand>
        <name>substrate</name>
    </ligand>
</feature>
<dbReference type="InterPro" id="IPR029063">
    <property type="entry name" value="SAM-dependent_MTases_sf"/>
</dbReference>
<comment type="catalytic activity">
    <reaction evidence="1 7">
        <text>guanosine(46) in tRNA + S-adenosyl-L-methionine = N(7)-methylguanosine(46) in tRNA + S-adenosyl-L-homocysteine</text>
        <dbReference type="Rhea" id="RHEA:42708"/>
        <dbReference type="Rhea" id="RHEA-COMP:10188"/>
        <dbReference type="Rhea" id="RHEA-COMP:10189"/>
        <dbReference type="ChEBI" id="CHEBI:57856"/>
        <dbReference type="ChEBI" id="CHEBI:59789"/>
        <dbReference type="ChEBI" id="CHEBI:74269"/>
        <dbReference type="ChEBI" id="CHEBI:74480"/>
        <dbReference type="EC" id="2.1.1.33"/>
    </reaction>
</comment>
<evidence type="ECO:0000256" key="7">
    <source>
        <dbReference type="HAMAP-Rule" id="MF_01057"/>
    </source>
</evidence>
<dbReference type="PATRIC" id="fig|216946.3.peg.76"/>
<feature type="binding site" evidence="7">
    <location>
        <position position="42"/>
    </location>
    <ligand>
        <name>S-adenosyl-L-methionine</name>
        <dbReference type="ChEBI" id="CHEBI:59789"/>
    </ligand>
</feature>
<evidence type="ECO:0000256" key="4">
    <source>
        <dbReference type="ARBA" id="ARBA00022679"/>
    </source>
</evidence>
<dbReference type="STRING" id="216946.STURO_v1c00760"/>
<dbReference type="NCBIfam" id="TIGR00091">
    <property type="entry name" value="tRNA (guanosine(46)-N7)-methyltransferase TrmB"/>
    <property type="match status" value="1"/>
</dbReference>
<keyword evidence="6 7" id="KW-0819">tRNA processing</keyword>
<dbReference type="PANTHER" id="PTHR23417:SF14">
    <property type="entry name" value="PENTACOTRIPEPTIDE-REPEAT REGION OF PRORP DOMAIN-CONTAINING PROTEIN"/>
    <property type="match status" value="1"/>
</dbReference>
<feature type="binding site" evidence="7">
    <location>
        <position position="154"/>
    </location>
    <ligand>
        <name>substrate</name>
    </ligand>
</feature>
<comment type="function">
    <text evidence="2 7">Catalyzes the formation of N(7)-methylguanine at position 46 (m7G46) in tRNA.</text>
</comment>
<dbReference type="Gene3D" id="3.40.50.150">
    <property type="entry name" value="Vaccinia Virus protein VP39"/>
    <property type="match status" value="1"/>
</dbReference>
<dbReference type="GO" id="GO:0008176">
    <property type="term" value="F:tRNA (guanine(46)-N7)-methyltransferase activity"/>
    <property type="evidence" value="ECO:0007669"/>
    <property type="project" value="UniProtKB-UniRule"/>
</dbReference>
<evidence type="ECO:0000256" key="1">
    <source>
        <dbReference type="ARBA" id="ARBA00000142"/>
    </source>
</evidence>
<feature type="binding site" evidence="7">
    <location>
        <position position="118"/>
    </location>
    <ligand>
        <name>S-adenosyl-L-methionine</name>
        <dbReference type="ChEBI" id="CHEBI:59789"/>
    </ligand>
</feature>
<keyword evidence="4 7" id="KW-0808">Transferase</keyword>
<keyword evidence="9" id="KW-1185">Reference proteome</keyword>
<dbReference type="NCBIfam" id="NF001080">
    <property type="entry name" value="PRK00121.2-2"/>
    <property type="match status" value="1"/>
</dbReference>
<dbReference type="HAMAP" id="MF_01057">
    <property type="entry name" value="tRNA_methyltr_TrmB"/>
    <property type="match status" value="1"/>
</dbReference>
<keyword evidence="5 7" id="KW-0949">S-adenosyl-L-methionine</keyword>
<sequence>MRLRNKNWTIDFIKNNSIWMLSNKNYEECNNKFDNNNDINIEIGCGKGNFIIQKSTTNDLNFIAIEKERTVIGVALKKAISNFETPKNNLRFLNLDALSLDTFFSNESIYKIYLNFSDPWPKKRHTKYRLTFIKYLDLYYRLLKKNGSIEMKTDNENLYLFTLEEVKKTNFKVILNCDDLYSNQELLTDNIATEYETKFHSEGKKIKKIVLIKE</sequence>
<evidence type="ECO:0000256" key="3">
    <source>
        <dbReference type="ARBA" id="ARBA00022603"/>
    </source>
</evidence>
<evidence type="ECO:0000313" key="9">
    <source>
        <dbReference type="Proteomes" id="UP000067243"/>
    </source>
</evidence>
<dbReference type="SUPFAM" id="SSF53335">
    <property type="entry name" value="S-adenosyl-L-methionine-dependent methyltransferases"/>
    <property type="match status" value="1"/>
</dbReference>
<keyword evidence="3 7" id="KW-0489">Methyltransferase</keyword>
<gene>
    <name evidence="7 8" type="primary">trmB</name>
    <name evidence="8" type="ORF">STURON_0078</name>
</gene>
<accession>A0A0K1P582</accession>
<comment type="pathway">
    <text evidence="7">tRNA modification; N(7)-methylguanine-tRNA biosynthesis.</text>
</comment>
<dbReference type="EC" id="2.1.1.33" evidence="7"/>
<dbReference type="PROSITE" id="PS51625">
    <property type="entry name" value="SAM_MT_TRMB"/>
    <property type="match status" value="1"/>
</dbReference>
<dbReference type="InterPro" id="IPR003358">
    <property type="entry name" value="tRNA_(Gua-N-7)_MeTrfase_Trmb"/>
</dbReference>
<proteinExistence type="inferred from homology"/>
<dbReference type="KEGG" id="stur:STURON_0078"/>